<feature type="non-terminal residue" evidence="1">
    <location>
        <position position="194"/>
    </location>
</feature>
<sequence>LNALTHITEKVSKESEREEHNGTVTGECSEAEHIHVEVDYLDVGDFVENEIQELTIGSQIDGVANAAYQTQLLVNIDAAMTQSKMAKDIANLIVAEIKGGDDYSWNFLKAEMSKKFGDTIGRFYYTCCQSKEAQLQVDLVLNTAKVDIYHGHLHPRPNLCIEMPNELQEEIKMYLYLTAIELKNYLQHKGFDIS</sequence>
<reference evidence="1" key="1">
    <citation type="submission" date="2021-06" db="EMBL/GenBank/DDBJ databases">
        <authorList>
            <person name="Kallberg Y."/>
            <person name="Tangrot J."/>
            <person name="Rosling A."/>
        </authorList>
    </citation>
    <scope>NUCLEOTIDE SEQUENCE</scope>
    <source>
        <strain evidence="1">MT106</strain>
    </source>
</reference>
<feature type="non-terminal residue" evidence="1">
    <location>
        <position position="1"/>
    </location>
</feature>
<name>A0A9N9E482_9GLOM</name>
<accession>A0A9N9E482</accession>
<gene>
    <name evidence="1" type="ORF">AGERDE_LOCUS11922</name>
</gene>
<comment type="caution">
    <text evidence="1">The sequence shown here is derived from an EMBL/GenBank/DDBJ whole genome shotgun (WGS) entry which is preliminary data.</text>
</comment>
<dbReference type="AlphaFoldDB" id="A0A9N9E482"/>
<dbReference type="EMBL" id="CAJVPL010006247">
    <property type="protein sequence ID" value="CAG8663291.1"/>
    <property type="molecule type" value="Genomic_DNA"/>
</dbReference>
<dbReference type="Proteomes" id="UP000789831">
    <property type="component" value="Unassembled WGS sequence"/>
</dbReference>
<proteinExistence type="predicted"/>
<evidence type="ECO:0000313" key="2">
    <source>
        <dbReference type="Proteomes" id="UP000789831"/>
    </source>
</evidence>
<keyword evidence="2" id="KW-1185">Reference proteome</keyword>
<evidence type="ECO:0000313" key="1">
    <source>
        <dbReference type="EMBL" id="CAG8663291.1"/>
    </source>
</evidence>
<organism evidence="1 2">
    <name type="scientific">Ambispora gerdemannii</name>
    <dbReference type="NCBI Taxonomy" id="144530"/>
    <lineage>
        <taxon>Eukaryota</taxon>
        <taxon>Fungi</taxon>
        <taxon>Fungi incertae sedis</taxon>
        <taxon>Mucoromycota</taxon>
        <taxon>Glomeromycotina</taxon>
        <taxon>Glomeromycetes</taxon>
        <taxon>Archaeosporales</taxon>
        <taxon>Ambisporaceae</taxon>
        <taxon>Ambispora</taxon>
    </lineage>
</organism>
<dbReference type="OrthoDB" id="2443264at2759"/>
<protein>
    <submittedName>
        <fullName evidence="1">2163_t:CDS:1</fullName>
    </submittedName>
</protein>